<evidence type="ECO:0000256" key="1">
    <source>
        <dbReference type="SAM" id="MobiDB-lite"/>
    </source>
</evidence>
<reference evidence="2 3" key="1">
    <citation type="submission" date="2016-04" db="EMBL/GenBank/DDBJ databases">
        <title>Complete genome seqeunce of Leptospira alstonii serovar Room22.</title>
        <authorList>
            <person name="Nally J.E."/>
            <person name="Bayles D.O."/>
            <person name="Hurley D."/>
            <person name="Fanning S."/>
            <person name="McMahon B.J."/>
            <person name="Arent Z."/>
        </authorList>
    </citation>
    <scope>NUCLEOTIDE SEQUENCE [LARGE SCALE GENOMIC DNA]</scope>
    <source>
        <strain evidence="2 3">GWTS #1</strain>
    </source>
</reference>
<keyword evidence="3" id="KW-1185">Reference proteome</keyword>
<protein>
    <submittedName>
        <fullName evidence="2">Uncharacterized protein</fullName>
    </submittedName>
</protein>
<dbReference type="AlphaFoldDB" id="A0A1D7UTL5"/>
<sequence length="80" mass="9239">MSEFRISHFVGNVYLLEAGIAGVPAKFLLPKERQRSFSENSSNDGFAIRGKKNRSSPFSKFYKQTYNVEKKDWNPKKFTS</sequence>
<dbReference type="EMBL" id="CP015217">
    <property type="protein sequence ID" value="AOP32957.1"/>
    <property type="molecule type" value="Genomic_DNA"/>
</dbReference>
<accession>A0A1D7UTL5</accession>
<dbReference type="Proteomes" id="UP000094197">
    <property type="component" value="Chromosome 1"/>
</dbReference>
<gene>
    <name evidence="2" type="ORF">A0128_03185</name>
</gene>
<dbReference type="KEGG" id="laj:A0128_03185"/>
<feature type="region of interest" description="Disordered" evidence="1">
    <location>
        <begin position="34"/>
        <end position="54"/>
    </location>
</feature>
<organism evidence="2 3">
    <name type="scientific">Leptospira tipperaryensis</name>
    <dbReference type="NCBI Taxonomy" id="2564040"/>
    <lineage>
        <taxon>Bacteria</taxon>
        <taxon>Pseudomonadati</taxon>
        <taxon>Spirochaetota</taxon>
        <taxon>Spirochaetia</taxon>
        <taxon>Leptospirales</taxon>
        <taxon>Leptospiraceae</taxon>
        <taxon>Leptospira</taxon>
    </lineage>
</organism>
<name>A0A1D7UTL5_9LEPT</name>
<evidence type="ECO:0000313" key="3">
    <source>
        <dbReference type="Proteomes" id="UP000094197"/>
    </source>
</evidence>
<evidence type="ECO:0000313" key="2">
    <source>
        <dbReference type="EMBL" id="AOP32957.1"/>
    </source>
</evidence>
<proteinExistence type="predicted"/>